<name>A0A075HP96_9ARCH</name>
<accession>A0A075HP96</accession>
<dbReference type="PROSITE" id="PS51186">
    <property type="entry name" value="GNAT"/>
    <property type="match status" value="1"/>
</dbReference>
<evidence type="ECO:0000313" key="2">
    <source>
        <dbReference type="EMBL" id="AIF17684.1"/>
    </source>
</evidence>
<dbReference type="InterPro" id="IPR000182">
    <property type="entry name" value="GNAT_dom"/>
</dbReference>
<protein>
    <recommendedName>
        <fullName evidence="1">N-acetyltransferase domain-containing protein</fullName>
    </recommendedName>
</protein>
<dbReference type="AlphaFoldDB" id="A0A075HP96"/>
<sequence>MSIKNLVKLKEVTEDNAEFLYEMLKERDSTVNVTHQKLPLFNEHVEFIKSKPYDAWYIIEIESKLVGHIYIDNENRIGWFIKREFKGFGFVIPAFEELKILHKRKNYLGKVNPNNFEAQNLLTKLKFVLKNTYPDYLLYEYTSDDTD</sequence>
<organism evidence="2">
    <name type="scientific">uncultured marine thaumarchaeote KM3_78_E10</name>
    <dbReference type="NCBI Taxonomy" id="1456292"/>
    <lineage>
        <taxon>Archaea</taxon>
        <taxon>Nitrososphaerota</taxon>
        <taxon>environmental samples</taxon>
    </lineage>
</organism>
<dbReference type="EMBL" id="KF901089">
    <property type="protein sequence ID" value="AIF17684.1"/>
    <property type="molecule type" value="Genomic_DNA"/>
</dbReference>
<dbReference type="GO" id="GO:0016747">
    <property type="term" value="F:acyltransferase activity, transferring groups other than amino-acyl groups"/>
    <property type="evidence" value="ECO:0007669"/>
    <property type="project" value="InterPro"/>
</dbReference>
<feature type="domain" description="N-acetyltransferase" evidence="1">
    <location>
        <begin position="7"/>
        <end position="146"/>
    </location>
</feature>
<dbReference type="Gene3D" id="3.40.630.30">
    <property type="match status" value="1"/>
</dbReference>
<dbReference type="InterPro" id="IPR016181">
    <property type="entry name" value="Acyl_CoA_acyltransferase"/>
</dbReference>
<reference evidence="2" key="1">
    <citation type="journal article" date="2014" name="Genome Biol. Evol.">
        <title>Pangenome evidence for extensive interdomain horizontal transfer affecting lineage core and shell genes in uncultured planktonic thaumarchaeota and euryarchaeota.</title>
        <authorList>
            <person name="Deschamps P."/>
            <person name="Zivanovic Y."/>
            <person name="Moreira D."/>
            <person name="Rodriguez-Valera F."/>
            <person name="Lopez-Garcia P."/>
        </authorList>
    </citation>
    <scope>NUCLEOTIDE SEQUENCE</scope>
</reference>
<dbReference type="SUPFAM" id="SSF55729">
    <property type="entry name" value="Acyl-CoA N-acyltransferases (Nat)"/>
    <property type="match status" value="1"/>
</dbReference>
<evidence type="ECO:0000259" key="1">
    <source>
        <dbReference type="PROSITE" id="PS51186"/>
    </source>
</evidence>
<proteinExistence type="predicted"/>